<dbReference type="CDD" id="cd08249">
    <property type="entry name" value="enoyl_reductase_like"/>
    <property type="match status" value="1"/>
</dbReference>
<dbReference type="InterPro" id="IPR011032">
    <property type="entry name" value="GroES-like_sf"/>
</dbReference>
<evidence type="ECO:0000313" key="3">
    <source>
        <dbReference type="Proteomes" id="UP000094336"/>
    </source>
</evidence>
<dbReference type="PANTHER" id="PTHR45348">
    <property type="entry name" value="HYPOTHETICAL OXIDOREDUCTASE (EUROFUNG)"/>
    <property type="match status" value="1"/>
</dbReference>
<proteinExistence type="predicted"/>
<dbReference type="GO" id="GO:0016651">
    <property type="term" value="F:oxidoreductase activity, acting on NAD(P)H"/>
    <property type="evidence" value="ECO:0007669"/>
    <property type="project" value="InterPro"/>
</dbReference>
<dbReference type="InterPro" id="IPR013154">
    <property type="entry name" value="ADH-like_N"/>
</dbReference>
<dbReference type="InterPro" id="IPR036291">
    <property type="entry name" value="NAD(P)-bd_dom_sf"/>
</dbReference>
<dbReference type="SUPFAM" id="SSF50129">
    <property type="entry name" value="GroES-like"/>
    <property type="match status" value="1"/>
</dbReference>
<dbReference type="Pfam" id="PF08240">
    <property type="entry name" value="ADH_N"/>
    <property type="match status" value="1"/>
</dbReference>
<dbReference type="Gene3D" id="3.40.50.720">
    <property type="entry name" value="NAD(P)-binding Rossmann-like Domain"/>
    <property type="match status" value="1"/>
</dbReference>
<dbReference type="EMBL" id="KV454427">
    <property type="protein sequence ID" value="ODQ81843.1"/>
    <property type="molecule type" value="Genomic_DNA"/>
</dbReference>
<dbReference type="GeneID" id="30145894"/>
<dbReference type="SMART" id="SM00829">
    <property type="entry name" value="PKS_ER"/>
    <property type="match status" value="1"/>
</dbReference>
<feature type="domain" description="Enoyl reductase (ER)" evidence="1">
    <location>
        <begin position="19"/>
        <end position="372"/>
    </location>
</feature>
<dbReference type="STRING" id="984486.A0A1E3QW07"/>
<gene>
    <name evidence="2" type="ORF">BABINDRAFT_160075</name>
</gene>
<protein>
    <recommendedName>
        <fullName evidence="1">Enoyl reductase (ER) domain-containing protein</fullName>
    </recommendedName>
</protein>
<evidence type="ECO:0000259" key="1">
    <source>
        <dbReference type="SMART" id="SM00829"/>
    </source>
</evidence>
<accession>A0A1E3QW07</accession>
<evidence type="ECO:0000313" key="2">
    <source>
        <dbReference type="EMBL" id="ODQ81843.1"/>
    </source>
</evidence>
<dbReference type="Pfam" id="PF00107">
    <property type="entry name" value="ADH_zinc_N"/>
    <property type="match status" value="1"/>
</dbReference>
<dbReference type="SUPFAM" id="SSF51735">
    <property type="entry name" value="NAD(P)-binding Rossmann-fold domains"/>
    <property type="match status" value="1"/>
</dbReference>
<dbReference type="RefSeq" id="XP_018987171.1">
    <property type="nucleotide sequence ID" value="XM_019128041.1"/>
</dbReference>
<dbReference type="PANTHER" id="PTHR45348:SF2">
    <property type="entry name" value="ZINC-TYPE ALCOHOL DEHYDROGENASE-LIKE PROTEIN C2E1P3.01"/>
    <property type="match status" value="1"/>
</dbReference>
<dbReference type="InterPro" id="IPR047122">
    <property type="entry name" value="Trans-enoyl_RdTase-like"/>
</dbReference>
<reference evidence="3" key="1">
    <citation type="submission" date="2016-05" db="EMBL/GenBank/DDBJ databases">
        <title>Comparative genomics of biotechnologically important yeasts.</title>
        <authorList>
            <consortium name="DOE Joint Genome Institute"/>
            <person name="Riley R."/>
            <person name="Haridas S."/>
            <person name="Wolfe K.H."/>
            <person name="Lopes M.R."/>
            <person name="Hittinger C.T."/>
            <person name="Goker M."/>
            <person name="Salamov A."/>
            <person name="Wisecaver J."/>
            <person name="Long T.M."/>
            <person name="Aerts A.L."/>
            <person name="Barry K."/>
            <person name="Choi C."/>
            <person name="Clum A."/>
            <person name="Coughlan A.Y."/>
            <person name="Deshpande S."/>
            <person name="Douglass A.P."/>
            <person name="Hanson S.J."/>
            <person name="Klenk H.-P."/>
            <person name="Labutti K."/>
            <person name="Lapidus A."/>
            <person name="Lindquist E."/>
            <person name="Lipzen A."/>
            <person name="Meier-Kolthoff J.P."/>
            <person name="Ohm R.A."/>
            <person name="Otillar R.P."/>
            <person name="Pangilinan J."/>
            <person name="Peng Y."/>
            <person name="Rokas A."/>
            <person name="Rosa C.A."/>
            <person name="Scheuner C."/>
            <person name="Sibirny A.A."/>
            <person name="Slot J.C."/>
            <person name="Stielow J.B."/>
            <person name="Sun H."/>
            <person name="Kurtzman C.P."/>
            <person name="Blackwell M."/>
            <person name="Grigoriev I.V."/>
            <person name="Jeffries T.W."/>
        </authorList>
    </citation>
    <scope>NUCLEOTIDE SEQUENCE [LARGE SCALE GENOMIC DNA]</scope>
    <source>
        <strain evidence="3">NRRL Y-12698</strain>
    </source>
</reference>
<dbReference type="Gene3D" id="3.90.180.10">
    <property type="entry name" value="Medium-chain alcohol dehydrogenases, catalytic domain"/>
    <property type="match status" value="1"/>
</dbReference>
<sequence length="377" mass="40034">MSLPSTQYACVANVDVEGKDLSSLEQVPVVLPEADQILVKTEAYAANPTDWKHIVLKWADQGCIVGTDASGTVAAVGSNVTNFKVGDYVSVFIHGAYWETPQCGAFAQFCLADQHLAIKYKKPLKHVAPASGAEHIPGGPVDSFESAASMSLGVVTVSLSFSHFLKLSPDVPAPAGKIFLVWGGATATGILAIQIAKLLGWRVIATASGKHHDSLKKLGAEACFNYGEANVIEQIKKYGGEDIVRALDTVGSDTTIQQTHDAVADSATALVDNLLFKKASEVKNLKANVTITASLSYVAIGLPVNLRGGLVIQTSEELVKDFRNFMKWSVERVSSGDIKHAPIKILPGGLKAANAAMNLLKEGKTSGEKLVFVAEEY</sequence>
<keyword evidence="3" id="KW-1185">Reference proteome</keyword>
<dbReference type="Proteomes" id="UP000094336">
    <property type="component" value="Unassembled WGS sequence"/>
</dbReference>
<dbReference type="OrthoDB" id="9992527at2759"/>
<dbReference type="InterPro" id="IPR013149">
    <property type="entry name" value="ADH-like_C"/>
</dbReference>
<organism evidence="2 3">
    <name type="scientific">Babjeviella inositovora NRRL Y-12698</name>
    <dbReference type="NCBI Taxonomy" id="984486"/>
    <lineage>
        <taxon>Eukaryota</taxon>
        <taxon>Fungi</taxon>
        <taxon>Dikarya</taxon>
        <taxon>Ascomycota</taxon>
        <taxon>Saccharomycotina</taxon>
        <taxon>Pichiomycetes</taxon>
        <taxon>Serinales incertae sedis</taxon>
        <taxon>Babjeviella</taxon>
    </lineage>
</organism>
<dbReference type="AlphaFoldDB" id="A0A1E3QW07"/>
<name>A0A1E3QW07_9ASCO</name>
<dbReference type="InterPro" id="IPR020843">
    <property type="entry name" value="ER"/>
</dbReference>